<dbReference type="AlphaFoldDB" id="A0A9N9F493"/>
<protein>
    <submittedName>
        <fullName evidence="11">6850_t:CDS:1</fullName>
    </submittedName>
</protein>
<evidence type="ECO:0000256" key="1">
    <source>
        <dbReference type="ARBA" id="ARBA00004286"/>
    </source>
</evidence>
<evidence type="ECO:0000256" key="5">
    <source>
        <dbReference type="ARBA" id="ARBA00022691"/>
    </source>
</evidence>
<dbReference type="InterPro" id="IPR003616">
    <property type="entry name" value="Post-SET_dom"/>
</dbReference>
<dbReference type="GO" id="GO:0032259">
    <property type="term" value="P:methylation"/>
    <property type="evidence" value="ECO:0007669"/>
    <property type="project" value="UniProtKB-KW"/>
</dbReference>
<sequence>MSNNDKIIEDIAEGIENYPIRLLYQERSQVEELKRQHIKYVKHNVSLDSDFYYDGCDCADNCESSECGCKSTHGYFYTSQISGLDPKLFQSTFNRTIYECNSLCVCLNQCQNRLVQHGVALPLEIFRTSLCGWGVRVPLSHTNNSKEKDADDQIVIKKGQFVCEYAGEIIKTDEARRRWRSYKNDYGISDNYILCVREHIGKDRILRTNIDPTRIGNVGRYINHSCSPNLQMFLVRVNSLVPAAALFATREIRANEELSFDYSGQIGIGIEDAKLSDSNEEDNGSEKCIVRNRKPCFCGSENCHGYLPFDESL</sequence>
<keyword evidence="3" id="KW-0489">Methyltransferase</keyword>
<dbReference type="GO" id="GO:0005634">
    <property type="term" value="C:nucleus"/>
    <property type="evidence" value="ECO:0007669"/>
    <property type="project" value="InterPro"/>
</dbReference>
<dbReference type="SUPFAM" id="SSF82199">
    <property type="entry name" value="SET domain"/>
    <property type="match status" value="1"/>
</dbReference>
<dbReference type="Gene3D" id="2.170.270.10">
    <property type="entry name" value="SET domain"/>
    <property type="match status" value="1"/>
</dbReference>
<feature type="domain" description="Post-SET" evidence="10">
    <location>
        <begin position="292"/>
        <end position="308"/>
    </location>
</feature>
<keyword evidence="2" id="KW-0158">Chromosome</keyword>
<dbReference type="InterPro" id="IPR046341">
    <property type="entry name" value="SET_dom_sf"/>
</dbReference>
<evidence type="ECO:0000259" key="9">
    <source>
        <dbReference type="PROSITE" id="PS50867"/>
    </source>
</evidence>
<feature type="domain" description="Pre-SET" evidence="9">
    <location>
        <begin position="54"/>
        <end position="118"/>
    </location>
</feature>
<dbReference type="InterPro" id="IPR050973">
    <property type="entry name" value="H3K9_Histone-Lys_N-MTase"/>
</dbReference>
<keyword evidence="5" id="KW-0949">S-adenosyl-L-methionine</keyword>
<proteinExistence type="predicted"/>
<evidence type="ECO:0000259" key="10">
    <source>
        <dbReference type="PROSITE" id="PS50868"/>
    </source>
</evidence>
<dbReference type="PANTHER" id="PTHR46223">
    <property type="entry name" value="HISTONE-LYSINE N-METHYLTRANSFERASE SUV39H"/>
    <property type="match status" value="1"/>
</dbReference>
<reference evidence="11" key="1">
    <citation type="submission" date="2021-06" db="EMBL/GenBank/DDBJ databases">
        <authorList>
            <person name="Kallberg Y."/>
            <person name="Tangrot J."/>
            <person name="Rosling A."/>
        </authorList>
    </citation>
    <scope>NUCLEOTIDE SEQUENCE</scope>
    <source>
        <strain evidence="11">FL130A</strain>
    </source>
</reference>
<dbReference type="SMART" id="SM00317">
    <property type="entry name" value="SET"/>
    <property type="match status" value="1"/>
</dbReference>
<evidence type="ECO:0000256" key="3">
    <source>
        <dbReference type="ARBA" id="ARBA00022603"/>
    </source>
</evidence>
<keyword evidence="12" id="KW-1185">Reference proteome</keyword>
<evidence type="ECO:0000256" key="2">
    <source>
        <dbReference type="ARBA" id="ARBA00022454"/>
    </source>
</evidence>
<dbReference type="Proteomes" id="UP000789508">
    <property type="component" value="Unassembled WGS sequence"/>
</dbReference>
<dbReference type="OrthoDB" id="308383at2759"/>
<dbReference type="InterPro" id="IPR007728">
    <property type="entry name" value="Pre-SET_dom"/>
</dbReference>
<keyword evidence="4" id="KW-0808">Transferase</keyword>
<dbReference type="GO" id="GO:0042054">
    <property type="term" value="F:histone methyltransferase activity"/>
    <property type="evidence" value="ECO:0007669"/>
    <property type="project" value="InterPro"/>
</dbReference>
<dbReference type="PROSITE" id="PS50868">
    <property type="entry name" value="POST_SET"/>
    <property type="match status" value="1"/>
</dbReference>
<dbReference type="Pfam" id="PF00856">
    <property type="entry name" value="SET"/>
    <property type="match status" value="1"/>
</dbReference>
<name>A0A9N9F493_9GLOM</name>
<organism evidence="11 12">
    <name type="scientific">Ambispora leptoticha</name>
    <dbReference type="NCBI Taxonomy" id="144679"/>
    <lineage>
        <taxon>Eukaryota</taxon>
        <taxon>Fungi</taxon>
        <taxon>Fungi incertae sedis</taxon>
        <taxon>Mucoromycota</taxon>
        <taxon>Glomeromycotina</taxon>
        <taxon>Glomeromycetes</taxon>
        <taxon>Archaeosporales</taxon>
        <taxon>Ambisporaceae</taxon>
        <taxon>Ambispora</taxon>
    </lineage>
</organism>
<dbReference type="EMBL" id="CAJVPS010000767">
    <property type="protein sequence ID" value="CAG8507808.1"/>
    <property type="molecule type" value="Genomic_DNA"/>
</dbReference>
<dbReference type="GO" id="GO:0008270">
    <property type="term" value="F:zinc ion binding"/>
    <property type="evidence" value="ECO:0007669"/>
    <property type="project" value="InterPro"/>
</dbReference>
<evidence type="ECO:0000313" key="12">
    <source>
        <dbReference type="Proteomes" id="UP000789508"/>
    </source>
</evidence>
<evidence type="ECO:0000256" key="6">
    <source>
        <dbReference type="ARBA" id="ARBA00022723"/>
    </source>
</evidence>
<comment type="subcellular location">
    <subcellularLocation>
        <location evidence="1">Chromosome</location>
    </subcellularLocation>
</comment>
<comment type="caution">
    <text evidence="11">The sequence shown here is derived from an EMBL/GenBank/DDBJ whole genome shotgun (WGS) entry which is preliminary data.</text>
</comment>
<evidence type="ECO:0000256" key="7">
    <source>
        <dbReference type="ARBA" id="ARBA00022833"/>
    </source>
</evidence>
<dbReference type="PANTHER" id="PTHR46223:SF3">
    <property type="entry name" value="HISTONE-LYSINE N-METHYLTRANSFERASE SET-23"/>
    <property type="match status" value="1"/>
</dbReference>
<accession>A0A9N9F493</accession>
<feature type="domain" description="SET" evidence="8">
    <location>
        <begin position="121"/>
        <end position="263"/>
    </location>
</feature>
<dbReference type="PROSITE" id="PS50867">
    <property type="entry name" value="PRE_SET"/>
    <property type="match status" value="1"/>
</dbReference>
<keyword evidence="7" id="KW-0862">Zinc</keyword>
<dbReference type="InterPro" id="IPR001214">
    <property type="entry name" value="SET_dom"/>
</dbReference>
<evidence type="ECO:0000313" key="11">
    <source>
        <dbReference type="EMBL" id="CAG8507808.1"/>
    </source>
</evidence>
<dbReference type="GO" id="GO:0005694">
    <property type="term" value="C:chromosome"/>
    <property type="evidence" value="ECO:0007669"/>
    <property type="project" value="UniProtKB-SubCell"/>
</dbReference>
<evidence type="ECO:0000256" key="4">
    <source>
        <dbReference type="ARBA" id="ARBA00022679"/>
    </source>
</evidence>
<dbReference type="Pfam" id="PF05033">
    <property type="entry name" value="Pre-SET"/>
    <property type="match status" value="1"/>
</dbReference>
<dbReference type="SMART" id="SM00508">
    <property type="entry name" value="PostSET"/>
    <property type="match status" value="1"/>
</dbReference>
<keyword evidence="6" id="KW-0479">Metal-binding</keyword>
<gene>
    <name evidence="11" type="ORF">ALEPTO_LOCUS3816</name>
</gene>
<evidence type="ECO:0000259" key="8">
    <source>
        <dbReference type="PROSITE" id="PS50280"/>
    </source>
</evidence>
<dbReference type="PROSITE" id="PS50280">
    <property type="entry name" value="SET"/>
    <property type="match status" value="1"/>
</dbReference>